<dbReference type="PANTHER" id="PTHR10492:SF74">
    <property type="entry name" value="ATP-DEPENDENT DNA HELICASE"/>
    <property type="match status" value="1"/>
</dbReference>
<dbReference type="STRING" id="3847.A0A0R0KCT5"/>
<evidence type="ECO:0000313" key="4">
    <source>
        <dbReference type="EnsemblPlants" id="KRH62866"/>
    </source>
</evidence>
<reference evidence="3 4" key="1">
    <citation type="journal article" date="2010" name="Nature">
        <title>Genome sequence of the palaeopolyploid soybean.</title>
        <authorList>
            <person name="Schmutz J."/>
            <person name="Cannon S.B."/>
            <person name="Schlueter J."/>
            <person name="Ma J."/>
            <person name="Mitros T."/>
            <person name="Nelson W."/>
            <person name="Hyten D.L."/>
            <person name="Song Q."/>
            <person name="Thelen J.J."/>
            <person name="Cheng J."/>
            <person name="Xu D."/>
            <person name="Hellsten U."/>
            <person name="May G.D."/>
            <person name="Yu Y."/>
            <person name="Sakurai T."/>
            <person name="Umezawa T."/>
            <person name="Bhattacharyya M.K."/>
            <person name="Sandhu D."/>
            <person name="Valliyodan B."/>
            <person name="Lindquist E."/>
            <person name="Peto M."/>
            <person name="Grant D."/>
            <person name="Shu S."/>
            <person name="Goodstein D."/>
            <person name="Barry K."/>
            <person name="Futrell-Griggs M."/>
            <person name="Abernathy B."/>
            <person name="Du J."/>
            <person name="Tian Z."/>
            <person name="Zhu L."/>
            <person name="Gill N."/>
            <person name="Joshi T."/>
            <person name="Libault M."/>
            <person name="Sethuraman A."/>
            <person name="Zhang X.-C."/>
            <person name="Shinozaki K."/>
            <person name="Nguyen H.T."/>
            <person name="Wing R.A."/>
            <person name="Cregan P."/>
            <person name="Specht J."/>
            <person name="Grimwood J."/>
            <person name="Rokhsar D."/>
            <person name="Stacey G."/>
            <person name="Shoemaker R.C."/>
            <person name="Jackson S.A."/>
        </authorList>
    </citation>
    <scope>NUCLEOTIDE SEQUENCE</scope>
    <source>
        <strain evidence="4">cv. Williams 82</strain>
        <tissue evidence="3">Callus</tissue>
    </source>
</reference>
<comment type="similarity">
    <text evidence="1">Belongs to the helicase family.</text>
</comment>
<keyword evidence="1" id="KW-0233">DNA recombination</keyword>
<keyword evidence="1" id="KW-0234">DNA repair</keyword>
<reference evidence="4" key="2">
    <citation type="submission" date="2018-02" db="UniProtKB">
        <authorList>
            <consortium name="EnsemblPlants"/>
        </authorList>
    </citation>
    <scope>IDENTIFICATION</scope>
    <source>
        <strain evidence="4">Williams 82</strain>
    </source>
</reference>
<dbReference type="EC" id="5.6.2.3" evidence="1"/>
<accession>A0A0R0KCT5</accession>
<dbReference type="GO" id="GO:0043139">
    <property type="term" value="F:5'-3' DNA helicase activity"/>
    <property type="evidence" value="ECO:0007669"/>
    <property type="project" value="UniProtKB-EC"/>
</dbReference>
<dbReference type="InterPro" id="IPR027417">
    <property type="entry name" value="P-loop_NTPase"/>
</dbReference>
<evidence type="ECO:0000259" key="2">
    <source>
        <dbReference type="Pfam" id="PF05970"/>
    </source>
</evidence>
<dbReference type="AlphaFoldDB" id="A0A0R0KCT5"/>
<comment type="catalytic activity">
    <reaction evidence="1">
        <text>ATP + H2O = ADP + phosphate + H(+)</text>
        <dbReference type="Rhea" id="RHEA:13065"/>
        <dbReference type="ChEBI" id="CHEBI:15377"/>
        <dbReference type="ChEBI" id="CHEBI:15378"/>
        <dbReference type="ChEBI" id="CHEBI:30616"/>
        <dbReference type="ChEBI" id="CHEBI:43474"/>
        <dbReference type="ChEBI" id="CHEBI:456216"/>
        <dbReference type="EC" id="5.6.2.3"/>
    </reaction>
</comment>
<evidence type="ECO:0000313" key="3">
    <source>
        <dbReference type="EMBL" id="KRH62866.1"/>
    </source>
</evidence>
<dbReference type="Pfam" id="PF05970">
    <property type="entry name" value="PIF1"/>
    <property type="match status" value="1"/>
</dbReference>
<keyword evidence="1" id="KW-0227">DNA damage</keyword>
<keyword evidence="5" id="KW-1185">Reference proteome</keyword>
<dbReference type="InterPro" id="IPR010285">
    <property type="entry name" value="DNA_helicase_pif1-like_DEAD"/>
</dbReference>
<evidence type="ECO:0000313" key="5">
    <source>
        <dbReference type="Proteomes" id="UP000008827"/>
    </source>
</evidence>
<keyword evidence="1" id="KW-0067">ATP-binding</keyword>
<feature type="domain" description="DNA helicase Pif1-like DEAD-box helicase" evidence="2">
    <location>
        <begin position="100"/>
        <end position="220"/>
    </location>
</feature>
<comment type="cofactor">
    <cofactor evidence="1">
        <name>Mg(2+)</name>
        <dbReference type="ChEBI" id="CHEBI:18420"/>
    </cofactor>
</comment>
<sequence>MFIAWFEANKMYEEGKNLTYAKFPTRFVYIKQKRREYINLIKEASELTFGFQLRKLFATLLVMNTMSKPNFCYNYTILSFCAYLQIAKNDLKNLCFIELEKLLMKNGRSFENYGSMKEPRKHFFVKLSTKIKLKGMIVLNVASNGIASLLLLGGRTTHSTVCFPLLINEESTCNMKQRSLKAKLLLQTKLIIWDETPMINRYCFEAFDRTLRDIMRSKNDDNNVQLQSNQNPDDIKVFADWIIQIGDRDINGKTKIYIHEDLLISECESPLLSLVEFTYPNILQNVNTPTFFEERTILRNLETIDNVNDLILSLIPRDEVHYLRISKHKLRLKVRVSVILLITVIIGKNVGDKILILRMDLIPSNPGIPFMFKRRQFLVFLSFAMTINKSQGQSLSKIYVATSQVKSKKGLKILILEDDGQLCFSTKNVVYREVFENF</sequence>
<dbReference type="GO" id="GO:0000723">
    <property type="term" value="P:telomere maintenance"/>
    <property type="evidence" value="ECO:0007669"/>
    <property type="project" value="InterPro"/>
</dbReference>
<dbReference type="Gene3D" id="3.40.50.300">
    <property type="entry name" value="P-loop containing nucleotide triphosphate hydrolases"/>
    <property type="match status" value="1"/>
</dbReference>
<dbReference type="SUPFAM" id="SSF52540">
    <property type="entry name" value="P-loop containing nucleoside triphosphate hydrolases"/>
    <property type="match status" value="1"/>
</dbReference>
<reference evidence="3" key="3">
    <citation type="submission" date="2018-07" db="EMBL/GenBank/DDBJ databases">
        <title>WGS assembly of Glycine max.</title>
        <authorList>
            <person name="Schmutz J."/>
            <person name="Cannon S."/>
            <person name="Schlueter J."/>
            <person name="Ma J."/>
            <person name="Mitros T."/>
            <person name="Nelson W."/>
            <person name="Hyten D."/>
            <person name="Song Q."/>
            <person name="Thelen J."/>
            <person name="Cheng J."/>
            <person name="Xu D."/>
            <person name="Hellsten U."/>
            <person name="May G."/>
            <person name="Yu Y."/>
            <person name="Sakurai T."/>
            <person name="Umezawa T."/>
            <person name="Bhattacharyya M."/>
            <person name="Sandhu D."/>
            <person name="Valliyodan B."/>
            <person name="Lindquist E."/>
            <person name="Peto M."/>
            <person name="Grant D."/>
            <person name="Shu S."/>
            <person name="Goodstein D."/>
            <person name="Barry K."/>
            <person name="Futrell-Griggs M."/>
            <person name="Abernathy B."/>
            <person name="Du J."/>
            <person name="Tian Z."/>
            <person name="Zhu L."/>
            <person name="Gill N."/>
            <person name="Joshi T."/>
            <person name="Libault M."/>
            <person name="Sethuraman A."/>
            <person name="Zhang X."/>
            <person name="Shinozaki K."/>
            <person name="Nguyen H."/>
            <person name="Wing R."/>
            <person name="Cregan P."/>
            <person name="Specht J."/>
            <person name="Grimwood J."/>
            <person name="Rokhsar D."/>
            <person name="Stacey G."/>
            <person name="Shoemaker R."/>
            <person name="Jackson S."/>
        </authorList>
    </citation>
    <scope>NUCLEOTIDE SEQUENCE</scope>
    <source>
        <tissue evidence="3">Callus</tissue>
    </source>
</reference>
<dbReference type="PANTHER" id="PTHR10492">
    <property type="match status" value="1"/>
</dbReference>
<dbReference type="SMR" id="A0A0R0KCT5"/>
<keyword evidence="1" id="KW-0378">Hydrolase</keyword>
<dbReference type="Gramene" id="KRH62866">
    <property type="protein sequence ID" value="KRH62866"/>
    <property type="gene ID" value="GLYMA_04G138400"/>
</dbReference>
<keyword evidence="1" id="KW-0547">Nucleotide-binding</keyword>
<dbReference type="GO" id="GO:0016787">
    <property type="term" value="F:hydrolase activity"/>
    <property type="evidence" value="ECO:0007669"/>
    <property type="project" value="UniProtKB-KW"/>
</dbReference>
<keyword evidence="1" id="KW-0347">Helicase</keyword>
<dbReference type="InParanoid" id="A0A0R0KCT5"/>
<dbReference type="EnsemblPlants" id="KRH62866">
    <property type="protein sequence ID" value="KRH62866"/>
    <property type="gene ID" value="GLYMA_04G138400"/>
</dbReference>
<gene>
    <name evidence="3" type="ORF">GLYMA_04G138400</name>
</gene>
<dbReference type="EMBL" id="CM000837">
    <property type="protein sequence ID" value="KRH62866.1"/>
    <property type="molecule type" value="Genomic_DNA"/>
</dbReference>
<dbReference type="Proteomes" id="UP000008827">
    <property type="component" value="Chromosome 4"/>
</dbReference>
<proteinExistence type="inferred from homology"/>
<dbReference type="GO" id="GO:0006310">
    <property type="term" value="P:DNA recombination"/>
    <property type="evidence" value="ECO:0007669"/>
    <property type="project" value="UniProtKB-KW"/>
</dbReference>
<protein>
    <recommendedName>
        <fullName evidence="1">ATP-dependent DNA helicase</fullName>
        <ecNumber evidence="1">5.6.2.3</ecNumber>
    </recommendedName>
</protein>
<organism evidence="3">
    <name type="scientific">Glycine max</name>
    <name type="common">Soybean</name>
    <name type="synonym">Glycine hispida</name>
    <dbReference type="NCBI Taxonomy" id="3847"/>
    <lineage>
        <taxon>Eukaryota</taxon>
        <taxon>Viridiplantae</taxon>
        <taxon>Streptophyta</taxon>
        <taxon>Embryophyta</taxon>
        <taxon>Tracheophyta</taxon>
        <taxon>Spermatophyta</taxon>
        <taxon>Magnoliopsida</taxon>
        <taxon>eudicotyledons</taxon>
        <taxon>Gunneridae</taxon>
        <taxon>Pentapetalae</taxon>
        <taxon>rosids</taxon>
        <taxon>fabids</taxon>
        <taxon>Fabales</taxon>
        <taxon>Fabaceae</taxon>
        <taxon>Papilionoideae</taxon>
        <taxon>50 kb inversion clade</taxon>
        <taxon>NPAAA clade</taxon>
        <taxon>indigoferoid/millettioid clade</taxon>
        <taxon>Phaseoleae</taxon>
        <taxon>Glycine</taxon>
        <taxon>Glycine subgen. Soja</taxon>
    </lineage>
</organism>
<evidence type="ECO:0000256" key="1">
    <source>
        <dbReference type="RuleBase" id="RU363044"/>
    </source>
</evidence>
<dbReference type="GO" id="GO:0006281">
    <property type="term" value="P:DNA repair"/>
    <property type="evidence" value="ECO:0007669"/>
    <property type="project" value="UniProtKB-KW"/>
</dbReference>
<name>A0A0R0KCT5_SOYBN</name>
<dbReference type="GO" id="GO:0005524">
    <property type="term" value="F:ATP binding"/>
    <property type="evidence" value="ECO:0007669"/>
    <property type="project" value="UniProtKB-KW"/>
</dbReference>